<organism evidence="1 2">
    <name type="scientific">Roseivivax jejudonensis</name>
    <dbReference type="NCBI Taxonomy" id="1529041"/>
    <lineage>
        <taxon>Bacteria</taxon>
        <taxon>Pseudomonadati</taxon>
        <taxon>Pseudomonadota</taxon>
        <taxon>Alphaproteobacteria</taxon>
        <taxon>Rhodobacterales</taxon>
        <taxon>Roseobacteraceae</taxon>
        <taxon>Roseivivax</taxon>
    </lineage>
</organism>
<evidence type="ECO:0000313" key="2">
    <source>
        <dbReference type="Proteomes" id="UP000193570"/>
    </source>
</evidence>
<dbReference type="RefSeq" id="WP_085792830.1">
    <property type="nucleotide sequence ID" value="NZ_FWFK01000005.1"/>
</dbReference>
<dbReference type="OrthoDB" id="7659348at2"/>
<sequence>MRHDWIINVLSDLGTFARQNGLTALAAQIEDAKFVAHAEIASRAEDEELELRIVDHADREDADRFGVG</sequence>
<evidence type="ECO:0000313" key="1">
    <source>
        <dbReference type="EMBL" id="SLN59749.1"/>
    </source>
</evidence>
<reference evidence="1 2" key="1">
    <citation type="submission" date="2017-03" db="EMBL/GenBank/DDBJ databases">
        <authorList>
            <person name="Afonso C.L."/>
            <person name="Miller P.J."/>
            <person name="Scott M.A."/>
            <person name="Spackman E."/>
            <person name="Goraichik I."/>
            <person name="Dimitrov K.M."/>
            <person name="Suarez D.L."/>
            <person name="Swayne D.E."/>
        </authorList>
    </citation>
    <scope>NUCLEOTIDE SEQUENCE [LARGE SCALE GENOMIC DNA]</scope>
    <source>
        <strain evidence="1 2">CECT 8625</strain>
    </source>
</reference>
<accession>A0A1X6ZRW5</accession>
<protein>
    <submittedName>
        <fullName evidence="1">Uncharacterized protein</fullName>
    </submittedName>
</protein>
<dbReference type="EMBL" id="FWFK01000005">
    <property type="protein sequence ID" value="SLN59749.1"/>
    <property type="molecule type" value="Genomic_DNA"/>
</dbReference>
<proteinExistence type="predicted"/>
<name>A0A1X6ZRW5_9RHOB</name>
<gene>
    <name evidence="1" type="ORF">ROJ8625_03024</name>
</gene>
<keyword evidence="2" id="KW-1185">Reference proteome</keyword>
<dbReference type="Proteomes" id="UP000193570">
    <property type="component" value="Unassembled WGS sequence"/>
</dbReference>
<dbReference type="AlphaFoldDB" id="A0A1X6ZRW5"/>